<gene>
    <name evidence="2" type="ORF">FRZ54_13040</name>
</gene>
<dbReference type="SUPFAM" id="SSF51261">
    <property type="entry name" value="Duplicated hybrid motif"/>
    <property type="match status" value="1"/>
</dbReference>
<dbReference type="EMBL" id="CP042436">
    <property type="protein sequence ID" value="QEC63463.1"/>
    <property type="molecule type" value="Genomic_DNA"/>
</dbReference>
<dbReference type="GO" id="GO:0004222">
    <property type="term" value="F:metalloendopeptidase activity"/>
    <property type="evidence" value="ECO:0007669"/>
    <property type="project" value="TreeGrafter"/>
</dbReference>
<dbReference type="InterPro" id="IPR011055">
    <property type="entry name" value="Dup_hybrid_motif"/>
</dbReference>
<dbReference type="InterPro" id="IPR016047">
    <property type="entry name" value="M23ase_b-sheet_dom"/>
</dbReference>
<keyword evidence="3" id="KW-1185">Reference proteome</keyword>
<dbReference type="InterPro" id="IPR050570">
    <property type="entry name" value="Cell_wall_metabolism_enzyme"/>
</dbReference>
<dbReference type="PANTHER" id="PTHR21666">
    <property type="entry name" value="PEPTIDASE-RELATED"/>
    <property type="match status" value="1"/>
</dbReference>
<protein>
    <submittedName>
        <fullName evidence="2">M23 family metallopeptidase</fullName>
    </submittedName>
</protein>
<sequence length="385" mass="42964">MLKTISLLCMLFVFTGTKRDTTKPVEATEVTINMLPANPIIEHDQYGQYLNFDISIKNTGTHTLDLAAIEMSVVDASVKTVVKKTINSNGQSPGIKMLGNTIIKPGATISIFNPFYTLTPDIRITFLRYQFFFNYADSPQQLEKNRHRLSMDVDVSVEKIITPRLYIPKNNFTLPLKGKLLVWDGHDFYSHHRRFPVGLPEKEEKGITANSNRYACDLVNIDDKGNMYQNDPFKKENWYTFGKPVFAPAGGIVVEAQNGVPDNEFNGKSIKSPNIPADADPLGMGNHVIIDHGNGEVSVLLHLEKGSVLVRNGEMVKPGQKIGTIGFSGDAIFPHLHYTVMSGPKEQVSEGIPCYFNDFKLYRGSVYFPVKKGRVDSGDIIESMK</sequence>
<dbReference type="RefSeq" id="WP_147032039.1">
    <property type="nucleotide sequence ID" value="NZ_CP042436.1"/>
</dbReference>
<dbReference type="Pfam" id="PF01551">
    <property type="entry name" value="Peptidase_M23"/>
    <property type="match status" value="1"/>
</dbReference>
<dbReference type="Gene3D" id="2.70.70.10">
    <property type="entry name" value="Glucose Permease (Domain IIA)"/>
    <property type="match status" value="1"/>
</dbReference>
<dbReference type="AlphaFoldDB" id="A0A5B8UWV7"/>
<organism evidence="2 3">
    <name type="scientific">Mucilaginibacter ginsenosidivorans</name>
    <dbReference type="NCBI Taxonomy" id="398053"/>
    <lineage>
        <taxon>Bacteria</taxon>
        <taxon>Pseudomonadati</taxon>
        <taxon>Bacteroidota</taxon>
        <taxon>Sphingobacteriia</taxon>
        <taxon>Sphingobacteriales</taxon>
        <taxon>Sphingobacteriaceae</taxon>
        <taxon>Mucilaginibacter</taxon>
    </lineage>
</organism>
<evidence type="ECO:0000313" key="2">
    <source>
        <dbReference type="EMBL" id="QEC63463.1"/>
    </source>
</evidence>
<dbReference type="KEGG" id="mgin:FRZ54_13040"/>
<dbReference type="OrthoDB" id="9809488at2"/>
<accession>A0A5B8UWV7</accession>
<evidence type="ECO:0000313" key="3">
    <source>
        <dbReference type="Proteomes" id="UP000321479"/>
    </source>
</evidence>
<dbReference type="PANTHER" id="PTHR21666:SF270">
    <property type="entry name" value="MUREIN HYDROLASE ACTIVATOR ENVC"/>
    <property type="match status" value="1"/>
</dbReference>
<evidence type="ECO:0000259" key="1">
    <source>
        <dbReference type="Pfam" id="PF01551"/>
    </source>
</evidence>
<reference evidence="2 3" key="1">
    <citation type="journal article" date="2017" name="Curr. Microbiol.">
        <title>Mucilaginibacter ginsenosidivorans sp. nov., Isolated from Soil of Ginseng Field.</title>
        <authorList>
            <person name="Kim M.M."/>
            <person name="Siddiqi M.Z."/>
            <person name="Im W.T."/>
        </authorList>
    </citation>
    <scope>NUCLEOTIDE SEQUENCE [LARGE SCALE GENOMIC DNA]</scope>
    <source>
        <strain evidence="2 3">Gsoil 3017</strain>
    </source>
</reference>
<dbReference type="Proteomes" id="UP000321479">
    <property type="component" value="Chromosome"/>
</dbReference>
<proteinExistence type="predicted"/>
<feature type="domain" description="M23ase beta-sheet core" evidence="1">
    <location>
        <begin position="242"/>
        <end position="342"/>
    </location>
</feature>
<dbReference type="CDD" id="cd12797">
    <property type="entry name" value="M23_peptidase"/>
    <property type="match status" value="1"/>
</dbReference>
<name>A0A5B8UWV7_9SPHI</name>